<evidence type="ECO:0000256" key="9">
    <source>
        <dbReference type="ARBA" id="ARBA00022741"/>
    </source>
</evidence>
<comment type="function">
    <text evidence="16">Catalyzes the phosphorylation of pantothenate (Pan), the first step in CoA biosynthesis.</text>
</comment>
<name>B6WVI8_9BACT</name>
<dbReference type="InterPro" id="IPR043129">
    <property type="entry name" value="ATPase_NBD"/>
</dbReference>
<dbReference type="PANTHER" id="PTHR34265:SF1">
    <property type="entry name" value="TYPE III PANTOTHENATE KINASE"/>
    <property type="match status" value="1"/>
</dbReference>
<dbReference type="SUPFAM" id="SSF53067">
    <property type="entry name" value="Actin-like ATPase domain"/>
    <property type="match status" value="2"/>
</dbReference>
<dbReference type="STRING" id="901.DESPIGER_2082"/>
<sequence length="289" mass="31362">MHVKILFGILSACGFLCAGHLFPKEYDMQPELLLFDIGNTCIKVGLADSRGVMTSYNLRTDPAQTSDSLGLTLLELLRHAGAEPRFTACVASSVVPGFDPLLREAVQRYLGCPLWMVPQDMPIPLQNHYERPQEVGADRLVGAYEARRLHPGPESLIVVDFGTAVTFDCISGNAYLGGLIFPGPRTAISALARETAQLPRVNLDVDALEPAPGRSTSVSIQHGLVFGFACMVEGLTQRLKKGLPGDCLVLATGGFAPSIARISPDVFDAVLPSLLLEGLRRLYYERHPY</sequence>
<dbReference type="Gene3D" id="3.30.420.40">
    <property type="match status" value="2"/>
</dbReference>
<gene>
    <name evidence="16 17" type="primary">coaX</name>
    <name evidence="17" type="ORF">DESPIG_02104</name>
</gene>
<feature type="binding site" evidence="16">
    <location>
        <begin position="136"/>
        <end position="139"/>
    </location>
    <ligand>
        <name>substrate</name>
    </ligand>
</feature>
<evidence type="ECO:0000256" key="10">
    <source>
        <dbReference type="ARBA" id="ARBA00022777"/>
    </source>
</evidence>
<keyword evidence="13 16" id="KW-0173">Coenzyme A biosynthesis</keyword>
<evidence type="ECO:0000256" key="5">
    <source>
        <dbReference type="ARBA" id="ARBA00011738"/>
    </source>
</evidence>
<keyword evidence="7 16" id="KW-0963">Cytoplasm</keyword>
<protein>
    <recommendedName>
        <fullName evidence="15 16">Type III pantothenate kinase</fullName>
        <ecNumber evidence="6 16">2.7.1.33</ecNumber>
    </recommendedName>
    <alternativeName>
        <fullName evidence="16">PanK-III</fullName>
    </alternativeName>
    <alternativeName>
        <fullName evidence="16">Pantothenic acid kinase</fullName>
    </alternativeName>
</protein>
<feature type="binding site" evidence="16">
    <location>
        <position position="216"/>
    </location>
    <ligand>
        <name>substrate</name>
    </ligand>
</feature>
<keyword evidence="8 16" id="KW-0808">Transferase</keyword>
<evidence type="ECO:0000256" key="1">
    <source>
        <dbReference type="ARBA" id="ARBA00001206"/>
    </source>
</evidence>
<dbReference type="GO" id="GO:0005524">
    <property type="term" value="F:ATP binding"/>
    <property type="evidence" value="ECO:0007669"/>
    <property type="project" value="UniProtKB-UniRule"/>
</dbReference>
<comment type="cofactor">
    <cofactor evidence="16">
        <name>NH4(+)</name>
        <dbReference type="ChEBI" id="CHEBI:28938"/>
    </cofactor>
    <cofactor evidence="16">
        <name>K(+)</name>
        <dbReference type="ChEBI" id="CHEBI:29103"/>
    </cofactor>
    <text evidence="16">A monovalent cation. Ammonium or potassium.</text>
</comment>
<evidence type="ECO:0000313" key="18">
    <source>
        <dbReference type="Proteomes" id="UP000003676"/>
    </source>
</evidence>
<accession>B6WVI8</accession>
<dbReference type="HAMAP" id="MF_01274">
    <property type="entry name" value="Pantothen_kinase_3"/>
    <property type="match status" value="1"/>
</dbReference>
<evidence type="ECO:0000256" key="11">
    <source>
        <dbReference type="ARBA" id="ARBA00022840"/>
    </source>
</evidence>
<evidence type="ECO:0000256" key="4">
    <source>
        <dbReference type="ARBA" id="ARBA00005225"/>
    </source>
</evidence>
<reference evidence="17 18" key="2">
    <citation type="submission" date="2008-10" db="EMBL/GenBank/DDBJ databases">
        <authorList>
            <person name="Fulton L."/>
            <person name="Clifton S."/>
            <person name="Fulton B."/>
            <person name="Xu J."/>
            <person name="Minx P."/>
            <person name="Pepin K.H."/>
            <person name="Johnson M."/>
            <person name="Bhonagiri V."/>
            <person name="Nash W.E."/>
            <person name="Mardis E.R."/>
            <person name="Wilson R.K."/>
        </authorList>
    </citation>
    <scope>NUCLEOTIDE SEQUENCE [LARGE SCALE GENOMIC DNA]</scope>
    <source>
        <strain evidence="17 18">ATCC 29098</strain>
    </source>
</reference>
<feature type="active site" description="Proton acceptor" evidence="16">
    <location>
        <position position="138"/>
    </location>
</feature>
<dbReference type="GO" id="GO:0015937">
    <property type="term" value="P:coenzyme A biosynthetic process"/>
    <property type="evidence" value="ECO:0007669"/>
    <property type="project" value="UniProtKB-UniRule"/>
</dbReference>
<dbReference type="NCBIfam" id="NF009855">
    <property type="entry name" value="PRK13321.1"/>
    <property type="match status" value="1"/>
</dbReference>
<keyword evidence="16" id="KW-0479">Metal-binding</keyword>
<evidence type="ECO:0000256" key="8">
    <source>
        <dbReference type="ARBA" id="ARBA00022679"/>
    </source>
</evidence>
<evidence type="ECO:0000256" key="2">
    <source>
        <dbReference type="ARBA" id="ARBA00001958"/>
    </source>
</evidence>
<comment type="subcellular location">
    <subcellularLocation>
        <location evidence="3 16">Cytoplasm</location>
    </subcellularLocation>
</comment>
<feature type="binding site" evidence="16">
    <location>
        <position position="160"/>
    </location>
    <ligand>
        <name>K(+)</name>
        <dbReference type="ChEBI" id="CHEBI:29103"/>
    </ligand>
</feature>
<dbReference type="Pfam" id="PF03309">
    <property type="entry name" value="Pan_kinase"/>
    <property type="match status" value="1"/>
</dbReference>
<evidence type="ECO:0000256" key="14">
    <source>
        <dbReference type="ARBA" id="ARBA00038036"/>
    </source>
</evidence>
<dbReference type="GO" id="GO:0005737">
    <property type="term" value="C:cytoplasm"/>
    <property type="evidence" value="ECO:0007669"/>
    <property type="project" value="UniProtKB-SubCell"/>
</dbReference>
<dbReference type="Proteomes" id="UP000003676">
    <property type="component" value="Unassembled WGS sequence"/>
</dbReference>
<evidence type="ECO:0000256" key="3">
    <source>
        <dbReference type="ARBA" id="ARBA00004496"/>
    </source>
</evidence>
<keyword evidence="11 16" id="KW-0067">ATP-binding</keyword>
<comment type="caution">
    <text evidence="17">The sequence shown here is derived from an EMBL/GenBank/DDBJ whole genome shotgun (WGS) entry which is preliminary data.</text>
</comment>
<evidence type="ECO:0000256" key="13">
    <source>
        <dbReference type="ARBA" id="ARBA00022993"/>
    </source>
</evidence>
<dbReference type="eggNOG" id="COG1521">
    <property type="taxonomic scope" value="Bacteria"/>
</dbReference>
<dbReference type="GO" id="GO:0046872">
    <property type="term" value="F:metal ion binding"/>
    <property type="evidence" value="ECO:0007669"/>
    <property type="project" value="UniProtKB-KW"/>
</dbReference>
<comment type="catalytic activity">
    <reaction evidence="1 16">
        <text>(R)-pantothenate + ATP = (R)-4'-phosphopantothenate + ADP + H(+)</text>
        <dbReference type="Rhea" id="RHEA:16373"/>
        <dbReference type="ChEBI" id="CHEBI:10986"/>
        <dbReference type="ChEBI" id="CHEBI:15378"/>
        <dbReference type="ChEBI" id="CHEBI:29032"/>
        <dbReference type="ChEBI" id="CHEBI:30616"/>
        <dbReference type="ChEBI" id="CHEBI:456216"/>
        <dbReference type="EC" id="2.7.1.33"/>
    </reaction>
</comment>
<evidence type="ECO:0000256" key="7">
    <source>
        <dbReference type="ARBA" id="ARBA00022490"/>
    </source>
</evidence>
<evidence type="ECO:0000256" key="16">
    <source>
        <dbReference type="HAMAP-Rule" id="MF_01274"/>
    </source>
</evidence>
<proteinExistence type="inferred from homology"/>
<dbReference type="CDD" id="cd24015">
    <property type="entry name" value="ASKHA_NBD_PanK-III"/>
    <property type="match status" value="1"/>
</dbReference>
<keyword evidence="10 16" id="KW-0418">Kinase</keyword>
<comment type="subunit">
    <text evidence="5 16">Homodimer.</text>
</comment>
<feature type="binding site" evidence="16">
    <location>
        <position position="163"/>
    </location>
    <ligand>
        <name>ATP</name>
        <dbReference type="ChEBI" id="CHEBI:30616"/>
    </ligand>
</feature>
<dbReference type="UniPathway" id="UPA00241">
    <property type="reaction ID" value="UER00352"/>
</dbReference>
<evidence type="ECO:0000313" key="17">
    <source>
        <dbReference type="EMBL" id="EEB33039.1"/>
    </source>
</evidence>
<comment type="pathway">
    <text evidence="4 16">Cofactor biosynthesis; coenzyme A biosynthesis; CoA from (R)-pantothenate: step 1/5.</text>
</comment>
<reference evidence="17 18" key="1">
    <citation type="submission" date="2008-10" db="EMBL/GenBank/DDBJ databases">
        <title>Draft genome sequence of Desulvovibrio piger (ATCC 29098).</title>
        <authorList>
            <person name="Sudarsanam P."/>
            <person name="Ley R."/>
            <person name="Guruge J."/>
            <person name="Turnbaugh P.J."/>
            <person name="Mahowald M."/>
            <person name="Liep D."/>
            <person name="Gordon J."/>
        </authorList>
    </citation>
    <scope>NUCLEOTIDE SEQUENCE [LARGE SCALE GENOMIC DNA]</scope>
    <source>
        <strain evidence="17 18">ATCC 29098</strain>
    </source>
</reference>
<comment type="cofactor">
    <cofactor evidence="2">
        <name>K(+)</name>
        <dbReference type="ChEBI" id="CHEBI:29103"/>
    </cofactor>
</comment>
<feature type="binding site" evidence="16">
    <location>
        <position position="129"/>
    </location>
    <ligand>
        <name>substrate</name>
    </ligand>
</feature>
<dbReference type="EC" id="2.7.1.33" evidence="6 16"/>
<dbReference type="HOGENOM" id="CLU_066627_1_1_7"/>
<organism evidence="17 18">
    <name type="scientific">Desulfovibrio piger ATCC 29098</name>
    <dbReference type="NCBI Taxonomy" id="411464"/>
    <lineage>
        <taxon>Bacteria</taxon>
        <taxon>Pseudomonadati</taxon>
        <taxon>Thermodesulfobacteriota</taxon>
        <taxon>Desulfovibrionia</taxon>
        <taxon>Desulfovibrionales</taxon>
        <taxon>Desulfovibrionaceae</taxon>
        <taxon>Desulfovibrio</taxon>
    </lineage>
</organism>
<dbReference type="InterPro" id="IPR004619">
    <property type="entry name" value="Type_III_PanK"/>
</dbReference>
<evidence type="ECO:0000256" key="15">
    <source>
        <dbReference type="ARBA" id="ARBA00040883"/>
    </source>
</evidence>
<keyword evidence="12 16" id="KW-0630">Potassium</keyword>
<comment type="similarity">
    <text evidence="14 16">Belongs to the type III pantothenate kinase family.</text>
</comment>
<evidence type="ECO:0000256" key="6">
    <source>
        <dbReference type="ARBA" id="ARBA00012102"/>
    </source>
</evidence>
<dbReference type="NCBIfam" id="TIGR00671">
    <property type="entry name" value="baf"/>
    <property type="match status" value="1"/>
</dbReference>
<dbReference type="EMBL" id="ABXU01000064">
    <property type="protein sequence ID" value="EEB33039.1"/>
    <property type="molecule type" value="Genomic_DNA"/>
</dbReference>
<keyword evidence="9 16" id="KW-0547">Nucleotide-binding</keyword>
<dbReference type="PANTHER" id="PTHR34265">
    <property type="entry name" value="TYPE III PANTOTHENATE KINASE"/>
    <property type="match status" value="1"/>
</dbReference>
<dbReference type="AlphaFoldDB" id="B6WVI8"/>
<dbReference type="GO" id="GO:0004594">
    <property type="term" value="F:pantothenate kinase activity"/>
    <property type="evidence" value="ECO:0007669"/>
    <property type="project" value="UniProtKB-UniRule"/>
</dbReference>
<feature type="binding site" evidence="16">
    <location>
        <begin position="36"/>
        <end position="43"/>
    </location>
    <ligand>
        <name>ATP</name>
        <dbReference type="ChEBI" id="CHEBI:30616"/>
    </ligand>
</feature>
<evidence type="ECO:0000256" key="12">
    <source>
        <dbReference type="ARBA" id="ARBA00022958"/>
    </source>
</evidence>